<keyword evidence="3" id="KW-0813">Transport</keyword>
<dbReference type="SUPFAM" id="SSF52540">
    <property type="entry name" value="P-loop containing nucleoside triphosphate hydrolases"/>
    <property type="match status" value="2"/>
</dbReference>
<evidence type="ECO:0000256" key="5">
    <source>
        <dbReference type="ARBA" id="ARBA00022737"/>
    </source>
</evidence>
<organism evidence="12 13">
    <name type="scientific">Iocasia fonsfrigidae</name>
    <dbReference type="NCBI Taxonomy" id="2682810"/>
    <lineage>
        <taxon>Bacteria</taxon>
        <taxon>Bacillati</taxon>
        <taxon>Bacillota</taxon>
        <taxon>Clostridia</taxon>
        <taxon>Halanaerobiales</taxon>
        <taxon>Halanaerobiaceae</taxon>
        <taxon>Iocasia</taxon>
    </lineage>
</organism>
<accession>A0A8A7KAR0</accession>
<dbReference type="InterPro" id="IPR050095">
    <property type="entry name" value="ECF_ABC_transporter_ATP-bd"/>
</dbReference>
<dbReference type="Pfam" id="PF00005">
    <property type="entry name" value="ABC_tran"/>
    <property type="match status" value="2"/>
</dbReference>
<dbReference type="AlphaFoldDB" id="A0A8A7KAR0"/>
<proteinExistence type="inferred from homology"/>
<evidence type="ECO:0000259" key="11">
    <source>
        <dbReference type="PROSITE" id="PS50893"/>
    </source>
</evidence>
<feature type="domain" description="ABC transporter" evidence="11">
    <location>
        <begin position="264"/>
        <end position="488"/>
    </location>
</feature>
<dbReference type="InterPro" id="IPR015856">
    <property type="entry name" value="ABC_transpr_CbiO/EcfA_su"/>
</dbReference>
<dbReference type="SMART" id="SM00382">
    <property type="entry name" value="AAA"/>
    <property type="match status" value="2"/>
</dbReference>
<evidence type="ECO:0000256" key="10">
    <source>
        <dbReference type="ARBA" id="ARBA00025157"/>
    </source>
</evidence>
<dbReference type="CDD" id="cd03225">
    <property type="entry name" value="ABC_cobalt_CbiO_domain1"/>
    <property type="match status" value="1"/>
</dbReference>
<comment type="function">
    <text evidence="10">Probably part of an ABC transporter complex. Responsible for energy coupling to the transport system.</text>
</comment>
<dbReference type="CDD" id="cd03226">
    <property type="entry name" value="ABC_cobalt_CbiO_domain2"/>
    <property type="match status" value="1"/>
</dbReference>
<keyword evidence="8" id="KW-1278">Translocase</keyword>
<dbReference type="PROSITE" id="PS00211">
    <property type="entry name" value="ABC_TRANSPORTER_1"/>
    <property type="match status" value="1"/>
</dbReference>
<dbReference type="GO" id="GO:0016887">
    <property type="term" value="F:ATP hydrolysis activity"/>
    <property type="evidence" value="ECO:0007669"/>
    <property type="project" value="InterPro"/>
</dbReference>
<name>A0A8A7KAR0_9FIRM</name>
<dbReference type="RefSeq" id="WP_269059934.1">
    <property type="nucleotide sequence ID" value="NZ_CP046640.1"/>
</dbReference>
<dbReference type="GO" id="GO:0043190">
    <property type="term" value="C:ATP-binding cassette (ABC) transporter complex"/>
    <property type="evidence" value="ECO:0007669"/>
    <property type="project" value="TreeGrafter"/>
</dbReference>
<dbReference type="InterPro" id="IPR003593">
    <property type="entry name" value="AAA+_ATPase"/>
</dbReference>
<dbReference type="GO" id="GO:0005524">
    <property type="term" value="F:ATP binding"/>
    <property type="evidence" value="ECO:0007669"/>
    <property type="project" value="UniProtKB-KW"/>
</dbReference>
<keyword evidence="9" id="KW-0472">Membrane</keyword>
<evidence type="ECO:0000313" key="12">
    <source>
        <dbReference type="EMBL" id="QTL98866.1"/>
    </source>
</evidence>
<dbReference type="PROSITE" id="PS50893">
    <property type="entry name" value="ABC_TRANSPORTER_2"/>
    <property type="match status" value="2"/>
</dbReference>
<comment type="similarity">
    <text evidence="2">Belongs to the ABC transporter superfamily.</text>
</comment>
<keyword evidence="13" id="KW-1185">Reference proteome</keyword>
<evidence type="ECO:0000256" key="2">
    <source>
        <dbReference type="ARBA" id="ARBA00005417"/>
    </source>
</evidence>
<dbReference type="PANTHER" id="PTHR43553">
    <property type="entry name" value="HEAVY METAL TRANSPORTER"/>
    <property type="match status" value="1"/>
</dbReference>
<keyword evidence="4" id="KW-1003">Cell membrane</keyword>
<evidence type="ECO:0000256" key="6">
    <source>
        <dbReference type="ARBA" id="ARBA00022741"/>
    </source>
</evidence>
<keyword evidence="6" id="KW-0547">Nucleotide-binding</keyword>
<dbReference type="InterPro" id="IPR003439">
    <property type="entry name" value="ABC_transporter-like_ATP-bd"/>
</dbReference>
<gene>
    <name evidence="12" type="ORF">GM661_13280</name>
</gene>
<dbReference type="InterPro" id="IPR017871">
    <property type="entry name" value="ABC_transporter-like_CS"/>
</dbReference>
<dbReference type="PANTHER" id="PTHR43553:SF23">
    <property type="entry name" value="ABC TRANSPORTER ATP-BINDING COMPONENT"/>
    <property type="match status" value="1"/>
</dbReference>
<dbReference type="Proteomes" id="UP000665020">
    <property type="component" value="Chromosome"/>
</dbReference>
<dbReference type="Gene3D" id="3.40.50.300">
    <property type="entry name" value="P-loop containing nucleotide triphosphate hydrolases"/>
    <property type="match status" value="2"/>
</dbReference>
<evidence type="ECO:0000256" key="1">
    <source>
        <dbReference type="ARBA" id="ARBA00004202"/>
    </source>
</evidence>
<evidence type="ECO:0000256" key="9">
    <source>
        <dbReference type="ARBA" id="ARBA00023136"/>
    </source>
</evidence>
<dbReference type="GO" id="GO:0042626">
    <property type="term" value="F:ATPase-coupled transmembrane transporter activity"/>
    <property type="evidence" value="ECO:0007669"/>
    <property type="project" value="TreeGrafter"/>
</dbReference>
<evidence type="ECO:0000313" key="13">
    <source>
        <dbReference type="Proteomes" id="UP000665020"/>
    </source>
</evidence>
<evidence type="ECO:0000256" key="7">
    <source>
        <dbReference type="ARBA" id="ARBA00022840"/>
    </source>
</evidence>
<reference evidence="12" key="1">
    <citation type="submission" date="2019-12" db="EMBL/GenBank/DDBJ databases">
        <authorList>
            <person name="zhang j."/>
            <person name="sun C.M."/>
        </authorList>
    </citation>
    <scope>NUCLEOTIDE SEQUENCE</scope>
    <source>
        <strain evidence="12">NS-1</strain>
    </source>
</reference>
<feature type="domain" description="ABC transporter" evidence="11">
    <location>
        <begin position="2"/>
        <end position="242"/>
    </location>
</feature>
<evidence type="ECO:0000256" key="3">
    <source>
        <dbReference type="ARBA" id="ARBA00022448"/>
    </source>
</evidence>
<keyword evidence="7 12" id="KW-0067">ATP-binding</keyword>
<protein>
    <submittedName>
        <fullName evidence="12">ATP-binding cassette domain-containing protein</fullName>
    </submittedName>
</protein>
<dbReference type="EMBL" id="CP046640">
    <property type="protein sequence ID" value="QTL98866.1"/>
    <property type="molecule type" value="Genomic_DNA"/>
</dbReference>
<comment type="subcellular location">
    <subcellularLocation>
        <location evidence="1">Cell membrane</location>
        <topology evidence="1">Peripheral membrane protein</topology>
    </subcellularLocation>
</comment>
<dbReference type="KEGG" id="ifn:GM661_13280"/>
<keyword evidence="5" id="KW-0677">Repeat</keyword>
<dbReference type="InterPro" id="IPR027417">
    <property type="entry name" value="P-loop_NTPase"/>
</dbReference>
<sequence length="501" mass="56830">MIKLKSVSFSYSQGQKEKGLHNINITIHQGELVLLCGESGCGKTTLTRLINGLIPNYYEGSLSGKVLINGLEVQKMPIYETAQMVGSVFQNPRSQFFNVDTTSELAFACENMGLPVEEIKQRIRKTVFDFKIERLMNRSIFHLSGGEKQKIACASVSTASPDIFVLDEPSSNLDTIAIDDLRQLIEMWKSRGKTIIIAEHRLYFMRELADRILYMKNGKIERELNNKEMKRINLEEFSGMGLRPLFWEGLTRDKRTVIPKSKDLCLSDFVFSYKNESPFIKIDSLAIPRSSAVAVIGYNGAGKSTFARCLCGLEKSCQGTISLCGKVYKGRERLKQCYMVMQDVNNQLFTESVLDEILLSMDEPDTLKAENILSSLDLLAMKDLHPMSLSGGQKQRVAIASAIASKKEIIIFDEPTSGLDLRHMKEVANNLKRLQQMRKTLFIISHDLELIFESCTHVLHFEEGKVIANYPLDDRGERKIKSFFYIENSKFNTRSSAYKVR</sequence>
<evidence type="ECO:0000256" key="8">
    <source>
        <dbReference type="ARBA" id="ARBA00022967"/>
    </source>
</evidence>
<evidence type="ECO:0000256" key="4">
    <source>
        <dbReference type="ARBA" id="ARBA00022475"/>
    </source>
</evidence>